<evidence type="ECO:0000313" key="3">
    <source>
        <dbReference type="Proteomes" id="UP001497623"/>
    </source>
</evidence>
<keyword evidence="3" id="KW-1185">Reference proteome</keyword>
<feature type="transmembrane region" description="Helical" evidence="1">
    <location>
        <begin position="60"/>
        <end position="82"/>
    </location>
</feature>
<dbReference type="EMBL" id="CAXKWB010007157">
    <property type="protein sequence ID" value="CAL4085844.1"/>
    <property type="molecule type" value="Genomic_DNA"/>
</dbReference>
<reference evidence="2 3" key="1">
    <citation type="submission" date="2024-05" db="EMBL/GenBank/DDBJ databases">
        <authorList>
            <person name="Wallberg A."/>
        </authorList>
    </citation>
    <scope>NUCLEOTIDE SEQUENCE [LARGE SCALE GENOMIC DNA]</scope>
</reference>
<organism evidence="2 3">
    <name type="scientific">Meganyctiphanes norvegica</name>
    <name type="common">Northern krill</name>
    <name type="synonym">Thysanopoda norvegica</name>
    <dbReference type="NCBI Taxonomy" id="48144"/>
    <lineage>
        <taxon>Eukaryota</taxon>
        <taxon>Metazoa</taxon>
        <taxon>Ecdysozoa</taxon>
        <taxon>Arthropoda</taxon>
        <taxon>Crustacea</taxon>
        <taxon>Multicrustacea</taxon>
        <taxon>Malacostraca</taxon>
        <taxon>Eumalacostraca</taxon>
        <taxon>Eucarida</taxon>
        <taxon>Euphausiacea</taxon>
        <taxon>Euphausiidae</taxon>
        <taxon>Meganyctiphanes</taxon>
    </lineage>
</organism>
<accession>A0AAV2QKL7</accession>
<evidence type="ECO:0000313" key="2">
    <source>
        <dbReference type="EMBL" id="CAL4085844.1"/>
    </source>
</evidence>
<dbReference type="AlphaFoldDB" id="A0AAV2QKL7"/>
<comment type="caution">
    <text evidence="2">The sequence shown here is derived from an EMBL/GenBank/DDBJ whole genome shotgun (WGS) entry which is preliminary data.</text>
</comment>
<proteinExistence type="predicted"/>
<sequence>MSSTSDGWATDDKPITDAITDSVSIFFFFCFLPPALVGVVSSSDSAPLRFLLPFSSPFFFLPFFFVLVSSSFLVLFNAFSLISASNLAKSESNLLICLSTYKLF</sequence>
<feature type="non-terminal residue" evidence="2">
    <location>
        <position position="104"/>
    </location>
</feature>
<keyword evidence="1" id="KW-1133">Transmembrane helix</keyword>
<feature type="transmembrane region" description="Helical" evidence="1">
    <location>
        <begin position="23"/>
        <end position="40"/>
    </location>
</feature>
<protein>
    <submittedName>
        <fullName evidence="2">Uncharacterized protein</fullName>
    </submittedName>
</protein>
<name>A0AAV2QKL7_MEGNR</name>
<evidence type="ECO:0000256" key="1">
    <source>
        <dbReference type="SAM" id="Phobius"/>
    </source>
</evidence>
<dbReference type="Proteomes" id="UP001497623">
    <property type="component" value="Unassembled WGS sequence"/>
</dbReference>
<keyword evidence="1" id="KW-0812">Transmembrane</keyword>
<keyword evidence="1" id="KW-0472">Membrane</keyword>
<gene>
    <name evidence="2" type="ORF">MNOR_LOCUS12828</name>
</gene>